<accession>A0A0D8JCC3</accession>
<gene>
    <name evidence="1" type="ORF">LH29_04005</name>
</gene>
<evidence type="ECO:0000313" key="2">
    <source>
        <dbReference type="Proteomes" id="UP000032544"/>
    </source>
</evidence>
<dbReference type="OrthoDB" id="9865269at2"/>
<dbReference type="Proteomes" id="UP000032544">
    <property type="component" value="Unassembled WGS sequence"/>
</dbReference>
<protein>
    <submittedName>
        <fullName evidence="1">Uncharacterized protein</fullName>
    </submittedName>
</protein>
<reference evidence="1 2" key="1">
    <citation type="submission" date="2014-09" db="EMBL/GenBank/DDBJ databases">
        <title>Draft Genome Sequence of Draconibacterium sp. JN14CK-3.</title>
        <authorList>
            <person name="Dong C."/>
            <person name="Lai Q."/>
            <person name="Shao Z."/>
        </authorList>
    </citation>
    <scope>NUCLEOTIDE SEQUENCE [LARGE SCALE GENOMIC DNA]</scope>
    <source>
        <strain evidence="1 2">JN14CK-3</strain>
    </source>
</reference>
<organism evidence="1 2">
    <name type="scientific">Draconibacterium sediminis</name>
    <dbReference type="NCBI Taxonomy" id="1544798"/>
    <lineage>
        <taxon>Bacteria</taxon>
        <taxon>Pseudomonadati</taxon>
        <taxon>Bacteroidota</taxon>
        <taxon>Bacteroidia</taxon>
        <taxon>Marinilabiliales</taxon>
        <taxon>Prolixibacteraceae</taxon>
        <taxon>Draconibacterium</taxon>
    </lineage>
</organism>
<sequence>MTTKTCIYRIGIAALLFVFVLNCKAQTSVSLRSQWLDPTNLFTEEKPTGEFSTEFSVGGPWSLYFYYAHDLKNLTPIYLIGGVNHTRESEKADSLVFARQEARMIPNRSRVIFLSYQYSETVDNLSWIQPVVTWNWNFLRKPSNSVHTFTAEVSPWMSIQRGDRYQDGGFINAQYNYTKHLDKWILSGNLKTIAVKVVEKEWDAFVLGEVLDLSAEFVPLKTTLDIVLNRPLITDEADDLGFTIGIVKEF</sequence>
<name>A0A0D8JCC3_9BACT</name>
<dbReference type="STRING" id="1544798.LH29_04005"/>
<dbReference type="RefSeq" id="WP_045026174.1">
    <property type="nucleotide sequence ID" value="NZ_JRHC01000001.1"/>
</dbReference>
<comment type="caution">
    <text evidence="1">The sequence shown here is derived from an EMBL/GenBank/DDBJ whole genome shotgun (WGS) entry which is preliminary data.</text>
</comment>
<keyword evidence="2" id="KW-1185">Reference proteome</keyword>
<proteinExistence type="predicted"/>
<evidence type="ECO:0000313" key="1">
    <source>
        <dbReference type="EMBL" id="KJF44635.1"/>
    </source>
</evidence>
<dbReference type="EMBL" id="JRHC01000001">
    <property type="protein sequence ID" value="KJF44635.1"/>
    <property type="molecule type" value="Genomic_DNA"/>
</dbReference>
<dbReference type="AlphaFoldDB" id="A0A0D8JCC3"/>